<organism evidence="11 12">
    <name type="scientific">Pseudoxanthomonas gei</name>
    <dbReference type="NCBI Taxonomy" id="1383030"/>
    <lineage>
        <taxon>Bacteria</taxon>
        <taxon>Pseudomonadati</taxon>
        <taxon>Pseudomonadota</taxon>
        <taxon>Gammaproteobacteria</taxon>
        <taxon>Lysobacterales</taxon>
        <taxon>Lysobacteraceae</taxon>
        <taxon>Pseudoxanthomonas</taxon>
    </lineage>
</organism>
<feature type="transmembrane region" description="Helical" evidence="9">
    <location>
        <begin position="92"/>
        <end position="111"/>
    </location>
</feature>
<dbReference type="Proteomes" id="UP001429354">
    <property type="component" value="Unassembled WGS sequence"/>
</dbReference>
<feature type="transmembrane region" description="Helical" evidence="9">
    <location>
        <begin position="32"/>
        <end position="49"/>
    </location>
</feature>
<feature type="transmembrane region" description="Helical" evidence="9">
    <location>
        <begin position="198"/>
        <end position="221"/>
    </location>
</feature>
<feature type="transmembrane region" description="Helical" evidence="9">
    <location>
        <begin position="317"/>
        <end position="339"/>
    </location>
</feature>
<sequence>MDTYKLVLAIVGLALLGAAWLPHLLKRNPLTFPILYVGLGMALYSLPWSLPAADPVRYPDIAERLTELTVLLALVGAGLRIDTPFGWRRWRLTWRLLAIAMPLTILAGFLLGQELLGYGLAGAMLLGAVLAPTDPVLASDVQVAPPGEGGEDAVRFALTSEAGLNDGLAFPFVWLAVALALATAGTPMHWGQWLAMDVAWRVGGGVAIGWLIGYGLMHVIFRGKREQSLSATSDGLTVLAIMLLVYGIAELCHAYGFLAVFVAAVVVRQSERHHDYHVTLNLFAEQCERLLATVVLILFGGALASGILRGLHWRECVAALLLVLVVRPLAGWLSLLGTGVRQRERWAIAIFGVRGVGSLYYLAFAFNHAEFPEQQGLWRIICLVVLLSVLLHGLSAKHVMGWLDRRRSGGGRRPAS</sequence>
<feature type="transmembrane region" description="Helical" evidence="9">
    <location>
        <begin position="168"/>
        <end position="186"/>
    </location>
</feature>
<reference evidence="11 12" key="1">
    <citation type="submission" date="2018-07" db="EMBL/GenBank/DDBJ databases">
        <title>Whole genome Sequencing of Pseudoxanthomonas gei KCTC 32298 (T).</title>
        <authorList>
            <person name="Kumar S."/>
            <person name="Bansal K."/>
            <person name="Kaur A."/>
            <person name="Patil P."/>
            <person name="Sharma S."/>
            <person name="Patil P.B."/>
        </authorList>
    </citation>
    <scope>NUCLEOTIDE SEQUENCE [LARGE SCALE GENOMIC DNA]</scope>
    <source>
        <strain evidence="11 12">KCTC 32298</strain>
    </source>
</reference>
<keyword evidence="3" id="KW-0050">Antiport</keyword>
<keyword evidence="6 9" id="KW-1133">Transmembrane helix</keyword>
<keyword evidence="12" id="KW-1185">Reference proteome</keyword>
<keyword evidence="4" id="KW-1003">Cell membrane</keyword>
<evidence type="ECO:0000256" key="1">
    <source>
        <dbReference type="ARBA" id="ARBA00004651"/>
    </source>
</evidence>
<dbReference type="InterPro" id="IPR006153">
    <property type="entry name" value="Cation/H_exchanger_TM"/>
</dbReference>
<dbReference type="RefSeq" id="WP_162349060.1">
    <property type="nucleotide sequence ID" value="NZ_QOVG01000003.1"/>
</dbReference>
<accession>A0ABX0AAE3</accession>
<keyword evidence="5 9" id="KW-0812">Transmembrane</keyword>
<dbReference type="Gene3D" id="1.20.1530.20">
    <property type="match status" value="1"/>
</dbReference>
<evidence type="ECO:0000259" key="10">
    <source>
        <dbReference type="Pfam" id="PF00999"/>
    </source>
</evidence>
<evidence type="ECO:0000256" key="3">
    <source>
        <dbReference type="ARBA" id="ARBA00022449"/>
    </source>
</evidence>
<dbReference type="Pfam" id="PF00999">
    <property type="entry name" value="Na_H_Exchanger"/>
    <property type="match status" value="1"/>
</dbReference>
<evidence type="ECO:0000256" key="2">
    <source>
        <dbReference type="ARBA" id="ARBA00022448"/>
    </source>
</evidence>
<dbReference type="PANTHER" id="PTHR32507">
    <property type="entry name" value="NA(+)/H(+) ANTIPORTER 1"/>
    <property type="match status" value="1"/>
</dbReference>
<feature type="transmembrane region" description="Helical" evidence="9">
    <location>
        <begin position="346"/>
        <end position="364"/>
    </location>
</feature>
<dbReference type="EMBL" id="QOVG01000003">
    <property type="protein sequence ID" value="NDK38509.1"/>
    <property type="molecule type" value="Genomic_DNA"/>
</dbReference>
<evidence type="ECO:0000256" key="9">
    <source>
        <dbReference type="SAM" id="Phobius"/>
    </source>
</evidence>
<gene>
    <name evidence="11" type="ORF">DT603_06590</name>
</gene>
<evidence type="ECO:0000256" key="5">
    <source>
        <dbReference type="ARBA" id="ARBA00022692"/>
    </source>
</evidence>
<keyword evidence="8 9" id="KW-0472">Membrane</keyword>
<feature type="transmembrane region" description="Helical" evidence="9">
    <location>
        <begin position="241"/>
        <end position="267"/>
    </location>
</feature>
<protein>
    <submittedName>
        <fullName evidence="11">Sodium:proton antiporter</fullName>
    </submittedName>
</protein>
<evidence type="ECO:0000313" key="12">
    <source>
        <dbReference type="Proteomes" id="UP001429354"/>
    </source>
</evidence>
<evidence type="ECO:0000256" key="4">
    <source>
        <dbReference type="ARBA" id="ARBA00022475"/>
    </source>
</evidence>
<dbReference type="PANTHER" id="PTHR32507:SF8">
    <property type="entry name" value="CNH1P"/>
    <property type="match status" value="1"/>
</dbReference>
<comment type="subcellular location">
    <subcellularLocation>
        <location evidence="1">Cell membrane</location>
        <topology evidence="1">Multi-pass membrane protein</topology>
    </subcellularLocation>
</comment>
<feature type="transmembrane region" description="Helical" evidence="9">
    <location>
        <begin position="376"/>
        <end position="396"/>
    </location>
</feature>
<dbReference type="InterPro" id="IPR038770">
    <property type="entry name" value="Na+/solute_symporter_sf"/>
</dbReference>
<evidence type="ECO:0000313" key="11">
    <source>
        <dbReference type="EMBL" id="NDK38509.1"/>
    </source>
</evidence>
<evidence type="ECO:0000256" key="6">
    <source>
        <dbReference type="ARBA" id="ARBA00022989"/>
    </source>
</evidence>
<proteinExistence type="predicted"/>
<feature type="transmembrane region" description="Helical" evidence="9">
    <location>
        <begin position="290"/>
        <end position="311"/>
    </location>
</feature>
<evidence type="ECO:0000256" key="7">
    <source>
        <dbReference type="ARBA" id="ARBA00023065"/>
    </source>
</evidence>
<evidence type="ECO:0000256" key="8">
    <source>
        <dbReference type="ARBA" id="ARBA00023136"/>
    </source>
</evidence>
<comment type="caution">
    <text evidence="11">The sequence shown here is derived from an EMBL/GenBank/DDBJ whole genome shotgun (WGS) entry which is preliminary data.</text>
</comment>
<name>A0ABX0AAE3_9GAMM</name>
<feature type="transmembrane region" description="Helical" evidence="9">
    <location>
        <begin position="6"/>
        <end position="25"/>
    </location>
</feature>
<feature type="domain" description="Cation/H+ exchanger transmembrane" evidence="10">
    <location>
        <begin position="14"/>
        <end position="400"/>
    </location>
</feature>
<keyword evidence="2" id="KW-0813">Transport</keyword>
<keyword evidence="7" id="KW-0406">Ion transport</keyword>